<comment type="caution">
    <text evidence="2">The sequence shown here is derived from an EMBL/GenBank/DDBJ whole genome shotgun (WGS) entry which is preliminary data.</text>
</comment>
<dbReference type="SUPFAM" id="SSF54427">
    <property type="entry name" value="NTF2-like"/>
    <property type="match status" value="1"/>
</dbReference>
<dbReference type="EMBL" id="BMDG01000010">
    <property type="protein sequence ID" value="GGI09900.1"/>
    <property type="molecule type" value="Genomic_DNA"/>
</dbReference>
<dbReference type="InterPro" id="IPR037401">
    <property type="entry name" value="SnoaL-like"/>
</dbReference>
<evidence type="ECO:0000313" key="2">
    <source>
        <dbReference type="EMBL" id="GGI09900.1"/>
    </source>
</evidence>
<keyword evidence="3" id="KW-1185">Reference proteome</keyword>
<accession>A0ABQ2B834</accession>
<reference evidence="3" key="1">
    <citation type="journal article" date="2019" name="Int. J. Syst. Evol. Microbiol.">
        <title>The Global Catalogue of Microorganisms (GCM) 10K type strain sequencing project: providing services to taxonomists for standard genome sequencing and annotation.</title>
        <authorList>
            <consortium name="The Broad Institute Genomics Platform"/>
            <consortium name="The Broad Institute Genome Sequencing Center for Infectious Disease"/>
            <person name="Wu L."/>
            <person name="Ma J."/>
        </authorList>
    </citation>
    <scope>NUCLEOTIDE SEQUENCE [LARGE SCALE GENOMIC DNA]</scope>
    <source>
        <strain evidence="3">CCM 8653</strain>
    </source>
</reference>
<gene>
    <name evidence="2" type="ORF">GCM10007368_28560</name>
</gene>
<protein>
    <recommendedName>
        <fullName evidence="1">SnoaL-like domain-containing protein</fullName>
    </recommendedName>
</protein>
<evidence type="ECO:0000313" key="3">
    <source>
        <dbReference type="Proteomes" id="UP000632535"/>
    </source>
</evidence>
<organism evidence="2 3">
    <name type="scientific">Isoptericola cucumis</name>
    <dbReference type="NCBI Taxonomy" id="1776856"/>
    <lineage>
        <taxon>Bacteria</taxon>
        <taxon>Bacillati</taxon>
        <taxon>Actinomycetota</taxon>
        <taxon>Actinomycetes</taxon>
        <taxon>Micrococcales</taxon>
        <taxon>Promicromonosporaceae</taxon>
        <taxon>Isoptericola</taxon>
    </lineage>
</organism>
<name>A0ABQ2B834_9MICO</name>
<dbReference type="RefSeq" id="WP_188524394.1">
    <property type="nucleotide sequence ID" value="NZ_BMDG01000010.1"/>
</dbReference>
<dbReference type="Gene3D" id="3.10.450.50">
    <property type="match status" value="1"/>
</dbReference>
<evidence type="ECO:0000259" key="1">
    <source>
        <dbReference type="Pfam" id="PF12680"/>
    </source>
</evidence>
<dbReference type="InterPro" id="IPR032710">
    <property type="entry name" value="NTF2-like_dom_sf"/>
</dbReference>
<dbReference type="Proteomes" id="UP000632535">
    <property type="component" value="Unassembled WGS sequence"/>
</dbReference>
<sequence length="124" mass="14622">MHPRHDTVAGLWRAAEDRDWSTYADFFAPDVVCDMRQTRERVRGREDWVRFNSEYPGDWHVTVQRVVADDDGAVSWVEVRIGEHVETGVSFFRFDDHGRVSSIVDFWPEPYEPPAGREHLVERY</sequence>
<dbReference type="Pfam" id="PF12680">
    <property type="entry name" value="SnoaL_2"/>
    <property type="match status" value="1"/>
</dbReference>
<feature type="domain" description="SnoaL-like" evidence="1">
    <location>
        <begin position="11"/>
        <end position="101"/>
    </location>
</feature>
<proteinExistence type="predicted"/>